<feature type="compositionally biased region" description="Low complexity" evidence="1">
    <location>
        <begin position="23"/>
        <end position="35"/>
    </location>
</feature>
<dbReference type="EMBL" id="CADEAL010000168">
    <property type="protein sequence ID" value="CAB1415671.1"/>
    <property type="molecule type" value="Genomic_DNA"/>
</dbReference>
<evidence type="ECO:0000256" key="1">
    <source>
        <dbReference type="SAM" id="MobiDB-lite"/>
    </source>
</evidence>
<gene>
    <name evidence="2" type="ORF">PLEPLA_LOCUS3389</name>
</gene>
<organism evidence="2 3">
    <name type="scientific">Pleuronectes platessa</name>
    <name type="common">European plaice</name>
    <dbReference type="NCBI Taxonomy" id="8262"/>
    <lineage>
        <taxon>Eukaryota</taxon>
        <taxon>Metazoa</taxon>
        <taxon>Chordata</taxon>
        <taxon>Craniata</taxon>
        <taxon>Vertebrata</taxon>
        <taxon>Euteleostomi</taxon>
        <taxon>Actinopterygii</taxon>
        <taxon>Neopterygii</taxon>
        <taxon>Teleostei</taxon>
        <taxon>Neoteleostei</taxon>
        <taxon>Acanthomorphata</taxon>
        <taxon>Carangaria</taxon>
        <taxon>Pleuronectiformes</taxon>
        <taxon>Pleuronectoidei</taxon>
        <taxon>Pleuronectidae</taxon>
        <taxon>Pleuronectes</taxon>
    </lineage>
</organism>
<reference evidence="2" key="1">
    <citation type="submission" date="2020-03" db="EMBL/GenBank/DDBJ databases">
        <authorList>
            <person name="Weist P."/>
        </authorList>
    </citation>
    <scope>NUCLEOTIDE SEQUENCE</scope>
</reference>
<sequence length="234" mass="26242">MARQRRHLPGTRVSLISRPFALPPQDSQSVSSPVGAPVPPHADLFTDHNQTADDWPKVRLSVYAVSRSMHVRTEPGEPRGWALGESEQGSGELQWSGIINKNTTVWGPPTKRQPTRTATLPMVLMFLPLSPGGTEGQVCLNEGRIQRLSRCDSERARQKKRDICFSSRWENSPDPQSGKMRGHQQKWKCAYFGGPVPHSHTFGAHIKRRWRMQRTHSCDRPTLPQSGSLIAKAN</sequence>
<dbReference type="AlphaFoldDB" id="A0A9N7TMJ1"/>
<evidence type="ECO:0000313" key="2">
    <source>
        <dbReference type="EMBL" id="CAB1415671.1"/>
    </source>
</evidence>
<accession>A0A9N7TMJ1</accession>
<evidence type="ECO:0000313" key="3">
    <source>
        <dbReference type="Proteomes" id="UP001153269"/>
    </source>
</evidence>
<name>A0A9N7TMJ1_PLEPL</name>
<dbReference type="Proteomes" id="UP001153269">
    <property type="component" value="Unassembled WGS sequence"/>
</dbReference>
<protein>
    <submittedName>
        <fullName evidence="2">Uncharacterized protein</fullName>
    </submittedName>
</protein>
<comment type="caution">
    <text evidence="2">The sequence shown here is derived from an EMBL/GenBank/DDBJ whole genome shotgun (WGS) entry which is preliminary data.</text>
</comment>
<proteinExistence type="predicted"/>
<keyword evidence="3" id="KW-1185">Reference proteome</keyword>
<feature type="region of interest" description="Disordered" evidence="1">
    <location>
        <begin position="1"/>
        <end position="35"/>
    </location>
</feature>